<comment type="caution">
    <text evidence="1">The sequence shown here is derived from an EMBL/GenBank/DDBJ whole genome shotgun (WGS) entry which is preliminary data.</text>
</comment>
<name>A0A158JBD3_9BURK</name>
<protein>
    <submittedName>
        <fullName evidence="1">Uncharacterized protein</fullName>
    </submittedName>
</protein>
<reference evidence="1" key="1">
    <citation type="submission" date="2016-01" db="EMBL/GenBank/DDBJ databases">
        <authorList>
            <person name="Peeters C."/>
        </authorList>
    </citation>
    <scope>NUCLEOTIDE SEQUENCE [LARGE SCALE GENOMIC DNA]</scope>
    <source>
        <strain evidence="1">LMG 22940</strain>
    </source>
</reference>
<evidence type="ECO:0000313" key="2">
    <source>
        <dbReference type="Proteomes" id="UP000054770"/>
    </source>
</evidence>
<organism evidence="1 2">
    <name type="scientific">Caballeronia choica</name>
    <dbReference type="NCBI Taxonomy" id="326476"/>
    <lineage>
        <taxon>Bacteria</taxon>
        <taxon>Pseudomonadati</taxon>
        <taxon>Pseudomonadota</taxon>
        <taxon>Betaproteobacteria</taxon>
        <taxon>Burkholderiales</taxon>
        <taxon>Burkholderiaceae</taxon>
        <taxon>Caballeronia</taxon>
    </lineage>
</organism>
<evidence type="ECO:0000313" key="1">
    <source>
        <dbReference type="EMBL" id="SAL66107.1"/>
    </source>
</evidence>
<dbReference type="RefSeq" id="WP_235028402.1">
    <property type="nucleotide sequence ID" value="NZ_FCON02000038.1"/>
</dbReference>
<dbReference type="AlphaFoldDB" id="A0A158JBD3"/>
<gene>
    <name evidence="1" type="ORF">AWB68_03688</name>
</gene>
<proteinExistence type="predicted"/>
<dbReference type="Proteomes" id="UP000054770">
    <property type="component" value="Unassembled WGS sequence"/>
</dbReference>
<sequence>MAISLKTDGRSRYLLYRNDDVRLMAFASQEAKQMAIDAGKRYTAAAYPEVWAKDADLVSRVRQFLGDNFPWHDRLTKNGAGLNVVRTLMDMVRGGSVVVIVEDVPALTGLGSPPPAAASFWGVENYDPPRYASVRERYEAQIAELEASATPWAVIESMNDAINAKFMHAAVLVDPVGMLPIFARAGWVSKYGLPDLSNWGEVDEAEGGDGNFAEDVLFDDASDNRTQVSLSDADPFEYVAGAASADVEELAASTGNPEYAAKMLGYDRTTFGNMIHVMKPENGLGPADNVIWHDNGDVYFNGKLIDNMHNY</sequence>
<accession>A0A158JBD3</accession>
<keyword evidence="2" id="KW-1185">Reference proteome</keyword>
<dbReference type="EMBL" id="FCON02000038">
    <property type="protein sequence ID" value="SAL66107.1"/>
    <property type="molecule type" value="Genomic_DNA"/>
</dbReference>